<dbReference type="AlphaFoldDB" id="M4BWT9"/>
<dbReference type="EnsemblProtists" id="HpaT810990">
    <property type="protein sequence ID" value="HpaP810990"/>
    <property type="gene ID" value="HpaG810990"/>
</dbReference>
<dbReference type="EMBL" id="JH598007">
    <property type="status" value="NOT_ANNOTATED_CDS"/>
    <property type="molecule type" value="Genomic_DNA"/>
</dbReference>
<name>M4BWT9_HYAAE</name>
<reference evidence="1" key="2">
    <citation type="submission" date="2015-06" db="UniProtKB">
        <authorList>
            <consortium name="EnsemblProtists"/>
        </authorList>
    </citation>
    <scope>IDENTIFICATION</scope>
    <source>
        <strain evidence="1">Emoy2</strain>
    </source>
</reference>
<dbReference type="HOGENOM" id="CLU_2089458_0_0_1"/>
<protein>
    <submittedName>
        <fullName evidence="1">Uncharacterized protein</fullName>
    </submittedName>
</protein>
<dbReference type="InParanoid" id="M4BWT9"/>
<accession>M4BWT9</accession>
<dbReference type="VEuPathDB" id="FungiDB:HpaG810990"/>
<keyword evidence="2" id="KW-1185">Reference proteome</keyword>
<reference evidence="2" key="1">
    <citation type="journal article" date="2010" name="Science">
        <title>Signatures of adaptation to obligate biotrophy in the Hyaloperonospora arabidopsidis genome.</title>
        <authorList>
            <person name="Baxter L."/>
            <person name="Tripathy S."/>
            <person name="Ishaque N."/>
            <person name="Boot N."/>
            <person name="Cabral A."/>
            <person name="Kemen E."/>
            <person name="Thines M."/>
            <person name="Ah-Fong A."/>
            <person name="Anderson R."/>
            <person name="Badejoko W."/>
            <person name="Bittner-Eddy P."/>
            <person name="Boore J.L."/>
            <person name="Chibucos M.C."/>
            <person name="Coates M."/>
            <person name="Dehal P."/>
            <person name="Delehaunty K."/>
            <person name="Dong S."/>
            <person name="Downton P."/>
            <person name="Dumas B."/>
            <person name="Fabro G."/>
            <person name="Fronick C."/>
            <person name="Fuerstenberg S.I."/>
            <person name="Fulton L."/>
            <person name="Gaulin E."/>
            <person name="Govers F."/>
            <person name="Hughes L."/>
            <person name="Humphray S."/>
            <person name="Jiang R.H."/>
            <person name="Judelson H."/>
            <person name="Kamoun S."/>
            <person name="Kyung K."/>
            <person name="Meijer H."/>
            <person name="Minx P."/>
            <person name="Morris P."/>
            <person name="Nelson J."/>
            <person name="Phuntumart V."/>
            <person name="Qutob D."/>
            <person name="Rehmany A."/>
            <person name="Rougon-Cardoso A."/>
            <person name="Ryden P."/>
            <person name="Torto-Alalibo T."/>
            <person name="Studholme D."/>
            <person name="Wang Y."/>
            <person name="Win J."/>
            <person name="Wood J."/>
            <person name="Clifton S.W."/>
            <person name="Rogers J."/>
            <person name="Van den Ackerveken G."/>
            <person name="Jones J.D."/>
            <person name="McDowell J.M."/>
            <person name="Beynon J."/>
            <person name="Tyler B.M."/>
        </authorList>
    </citation>
    <scope>NUCLEOTIDE SEQUENCE [LARGE SCALE GENOMIC DNA]</scope>
    <source>
        <strain evidence="2">Emoy2</strain>
    </source>
</reference>
<sequence length="117" mass="12807">MVVPRVDVSVRDRHGESLSLPLTKDILEKSCHFLNSGASSGHAWSTLLLMLGSCRAPSGSSHWLMTLPRPVPCTEDWDALPNSIRSTCRTSSFLRAFCTCLGYGILENSVICLTLNI</sequence>
<evidence type="ECO:0000313" key="2">
    <source>
        <dbReference type="Proteomes" id="UP000011713"/>
    </source>
</evidence>
<proteinExistence type="predicted"/>
<dbReference type="Proteomes" id="UP000011713">
    <property type="component" value="Unassembled WGS sequence"/>
</dbReference>
<evidence type="ECO:0000313" key="1">
    <source>
        <dbReference type="EnsemblProtists" id="HpaP810990"/>
    </source>
</evidence>
<organism evidence="1 2">
    <name type="scientific">Hyaloperonospora arabidopsidis (strain Emoy2)</name>
    <name type="common">Downy mildew agent</name>
    <name type="synonym">Peronospora arabidopsidis</name>
    <dbReference type="NCBI Taxonomy" id="559515"/>
    <lineage>
        <taxon>Eukaryota</taxon>
        <taxon>Sar</taxon>
        <taxon>Stramenopiles</taxon>
        <taxon>Oomycota</taxon>
        <taxon>Peronosporomycetes</taxon>
        <taxon>Peronosporales</taxon>
        <taxon>Peronosporaceae</taxon>
        <taxon>Hyaloperonospora</taxon>
    </lineage>
</organism>